<accession>A0A8J8C6Z6</accession>
<evidence type="ECO:0000313" key="1">
    <source>
        <dbReference type="EMBL" id="MBX0302816.1"/>
    </source>
</evidence>
<dbReference type="Proteomes" id="UP000783863">
    <property type="component" value="Unassembled WGS sequence"/>
</dbReference>
<reference evidence="1" key="1">
    <citation type="submission" date="2021-06" db="EMBL/GenBank/DDBJ databases">
        <title>Halomicroarcula sp. F24A a new haloarchaeum isolated from saline soil.</title>
        <authorList>
            <person name="Duran-Viseras A."/>
            <person name="Sanchez-Porro C."/>
            <person name="Ventosa A."/>
        </authorList>
    </citation>
    <scope>NUCLEOTIDE SEQUENCE</scope>
    <source>
        <strain evidence="1">F24A</strain>
    </source>
</reference>
<keyword evidence="2" id="KW-1185">Reference proteome</keyword>
<proteinExistence type="predicted"/>
<dbReference type="RefSeq" id="WP_220587044.1">
    <property type="nucleotide sequence ID" value="NZ_RKLQ01000001.1"/>
</dbReference>
<dbReference type="EMBL" id="RKLQ01000001">
    <property type="protein sequence ID" value="MBX0302816.1"/>
    <property type="molecule type" value="Genomic_DNA"/>
</dbReference>
<name>A0A8J8C6Z6_9EURY</name>
<dbReference type="AlphaFoldDB" id="A0A8J8C6Z6"/>
<protein>
    <submittedName>
        <fullName evidence="1">Uncharacterized protein</fullName>
    </submittedName>
</protein>
<organism evidence="1 2">
    <name type="scientific">Haloarcula salinisoli</name>
    <dbReference type="NCBI Taxonomy" id="2487746"/>
    <lineage>
        <taxon>Archaea</taxon>
        <taxon>Methanobacteriati</taxon>
        <taxon>Methanobacteriota</taxon>
        <taxon>Stenosarchaea group</taxon>
        <taxon>Halobacteria</taxon>
        <taxon>Halobacteriales</taxon>
        <taxon>Haloarculaceae</taxon>
        <taxon>Haloarcula</taxon>
    </lineage>
</organism>
<gene>
    <name evidence="1" type="ORF">EGD98_03910</name>
</gene>
<evidence type="ECO:0000313" key="2">
    <source>
        <dbReference type="Proteomes" id="UP000783863"/>
    </source>
</evidence>
<comment type="caution">
    <text evidence="1">The sequence shown here is derived from an EMBL/GenBank/DDBJ whole genome shotgun (WGS) entry which is preliminary data.</text>
</comment>
<sequence>MESRLDRLEAENEALRAALDDSGRPAISRRTALGAVAGLAGLASVGSTSADIKQSDDGYDLGSDAAPLDVRAGELRADSITTDSLTGPDAGNSITQSLRDGYIVGVTNGYQLTVDPRDYTDAGSAIDDVNKKLVANMIGHNIGFVYFSPYDPDGNILTITQPIKFGSGKGEGTVLPRGWGFGGGGHSAIQCNVPQGEMTMEVRGDKKNGKTVALQGTWFGGFVLDGATSGSPNNIGGIELNFLGGFYMKDILLKDFDTTGNSDNDDVPNPKGAFVFNTRCFNSFVDHTTYQNYYETPNTDVWVFRDDYDAEKSNPGEIVLGHNNGTYSKTSTNGFNSGVRIDSTDADTITFNGRIEGVGGDGMIYLDNSEAYLNIGSGAELDRMEDQDGTGTPKVYAKNCYGLYISPNAYIKTNKTGAPLVKIDNITRGYIMPINNDIGDETSAKAIALNDDSSPSNPIVVPRETMLPGPVEYPDPSWQGIVYPDGWQLYREGTTELSAGGDTQANQFAGKPEERVRGPHEGAGWAVQNEKQNAGHEPEFYWKFANNNAQRELFVRDNSTSSTGSITIDWQIERS</sequence>